<dbReference type="Proteomes" id="UP000053573">
    <property type="component" value="Unassembled WGS sequence"/>
</dbReference>
<name>A0A0H1BGX8_9EURO</name>
<dbReference type="Pfam" id="PF01794">
    <property type="entry name" value="Ferric_reduct"/>
    <property type="match status" value="1"/>
</dbReference>
<dbReference type="STRING" id="2060906.A0A0H1BGX8"/>
<evidence type="ECO:0000256" key="1">
    <source>
        <dbReference type="ARBA" id="ARBA00004141"/>
    </source>
</evidence>
<evidence type="ECO:0000256" key="6">
    <source>
        <dbReference type="SAM" id="MobiDB-lite"/>
    </source>
</evidence>
<evidence type="ECO:0000256" key="3">
    <source>
        <dbReference type="ARBA" id="ARBA00022989"/>
    </source>
</evidence>
<keyword evidence="3 7" id="KW-1133">Transmembrane helix</keyword>
<evidence type="ECO:0000259" key="8">
    <source>
        <dbReference type="Pfam" id="PF01794"/>
    </source>
</evidence>
<feature type="domain" description="Ferric oxidoreductase" evidence="8">
    <location>
        <begin position="129"/>
        <end position="231"/>
    </location>
</feature>
<feature type="transmembrane region" description="Helical" evidence="7">
    <location>
        <begin position="214"/>
        <end position="234"/>
    </location>
</feature>
<sequence>MSSPGTSTWLSPLVGYRYTSPTPAQLSERRALLNLRGEYAQISTLVLLLLFSVYRFGASRGRARSRGNGSGKGAGTDGKAPSWLDSPLMRGGGETRGQYLVVAGWMVWLLALSAWRTGDDYLHLTKSLGHTTLATVPFNLLLSPKLSTTTHPFNLLCSNLLLLPQTHLTPYHRLFGRLVIPTLISLHSLLYLMFFVENGVLEARLNDSDVQFGIWAFFALVGLWGTSGWVVGWVRRKGNSTSGSGSGSSSSSGRMSKRGAYFLHVAFVMLLLGVVYFHVEHARRFVVQALVIYGVDVGSWVVKMLFMR</sequence>
<evidence type="ECO:0000256" key="7">
    <source>
        <dbReference type="SAM" id="Phobius"/>
    </source>
</evidence>
<feature type="transmembrane region" description="Helical" evidence="7">
    <location>
        <begin position="285"/>
        <end position="306"/>
    </location>
</feature>
<feature type="transmembrane region" description="Helical" evidence="7">
    <location>
        <begin position="174"/>
        <end position="194"/>
    </location>
</feature>
<reference evidence="10" key="1">
    <citation type="journal article" date="2015" name="PLoS Genet.">
        <title>The dynamic genome and transcriptome of the human fungal pathogen Blastomyces and close relative Emmonsia.</title>
        <authorList>
            <person name="Munoz J.F."/>
            <person name="Gauthier G.M."/>
            <person name="Desjardins C.A."/>
            <person name="Gallo J.E."/>
            <person name="Holder J."/>
            <person name="Sullivan T.D."/>
            <person name="Marty A.J."/>
            <person name="Carmen J.C."/>
            <person name="Chen Z."/>
            <person name="Ding L."/>
            <person name="Gujja S."/>
            <person name="Magrini V."/>
            <person name="Misas E."/>
            <person name="Mitreva M."/>
            <person name="Priest M."/>
            <person name="Saif S."/>
            <person name="Whiston E.A."/>
            <person name="Young S."/>
            <person name="Zeng Q."/>
            <person name="Goldman W.E."/>
            <person name="Mardis E.R."/>
            <person name="Taylor J.W."/>
            <person name="McEwen J.G."/>
            <person name="Clay O.K."/>
            <person name="Klein B.S."/>
            <person name="Cuomo C.A."/>
        </authorList>
    </citation>
    <scope>NUCLEOTIDE SEQUENCE [LARGE SCALE GENOMIC DNA]</scope>
    <source>
        <strain evidence="10">UAMH 139</strain>
    </source>
</reference>
<dbReference type="EMBL" id="LDEV01002071">
    <property type="protein sequence ID" value="KLJ10343.1"/>
    <property type="molecule type" value="Genomic_DNA"/>
</dbReference>
<dbReference type="InterPro" id="IPR013130">
    <property type="entry name" value="Fe3_Rdtase_TM_dom"/>
</dbReference>
<dbReference type="OrthoDB" id="10006946at2759"/>
<dbReference type="GO" id="GO:0016020">
    <property type="term" value="C:membrane"/>
    <property type="evidence" value="ECO:0007669"/>
    <property type="project" value="UniProtKB-SubCell"/>
</dbReference>
<evidence type="ECO:0000256" key="4">
    <source>
        <dbReference type="ARBA" id="ARBA00023065"/>
    </source>
</evidence>
<organism evidence="9 10">
    <name type="scientific">Blastomyces silverae</name>
    <dbReference type="NCBI Taxonomy" id="2060906"/>
    <lineage>
        <taxon>Eukaryota</taxon>
        <taxon>Fungi</taxon>
        <taxon>Dikarya</taxon>
        <taxon>Ascomycota</taxon>
        <taxon>Pezizomycotina</taxon>
        <taxon>Eurotiomycetes</taxon>
        <taxon>Eurotiomycetidae</taxon>
        <taxon>Onygenales</taxon>
        <taxon>Ajellomycetaceae</taxon>
        <taxon>Blastomyces</taxon>
    </lineage>
</organism>
<evidence type="ECO:0000256" key="2">
    <source>
        <dbReference type="ARBA" id="ARBA00022692"/>
    </source>
</evidence>
<evidence type="ECO:0000313" key="9">
    <source>
        <dbReference type="EMBL" id="KLJ10343.1"/>
    </source>
</evidence>
<protein>
    <recommendedName>
        <fullName evidence="8">Ferric oxidoreductase domain-containing protein</fullName>
    </recommendedName>
</protein>
<dbReference type="AlphaFoldDB" id="A0A0H1BGX8"/>
<comment type="caution">
    <text evidence="9">The sequence shown here is derived from an EMBL/GenBank/DDBJ whole genome shotgun (WGS) entry which is preliminary data.</text>
</comment>
<feature type="region of interest" description="Disordered" evidence="6">
    <location>
        <begin position="61"/>
        <end position="87"/>
    </location>
</feature>
<comment type="subcellular location">
    <subcellularLocation>
        <location evidence="1">Membrane</location>
        <topology evidence="1">Multi-pass membrane protein</topology>
    </subcellularLocation>
</comment>
<keyword evidence="2 7" id="KW-0812">Transmembrane</keyword>
<feature type="transmembrane region" description="Helical" evidence="7">
    <location>
        <begin position="260"/>
        <end position="279"/>
    </location>
</feature>
<keyword evidence="4" id="KW-0406">Ion transport</keyword>
<evidence type="ECO:0000256" key="5">
    <source>
        <dbReference type="ARBA" id="ARBA00023136"/>
    </source>
</evidence>
<evidence type="ECO:0000313" key="10">
    <source>
        <dbReference type="Proteomes" id="UP000053573"/>
    </source>
</evidence>
<dbReference type="GO" id="GO:0016491">
    <property type="term" value="F:oxidoreductase activity"/>
    <property type="evidence" value="ECO:0007669"/>
    <property type="project" value="UniProtKB-ARBA"/>
</dbReference>
<gene>
    <name evidence="9" type="ORF">EMPG_14252</name>
</gene>
<proteinExistence type="predicted"/>
<keyword evidence="10" id="KW-1185">Reference proteome</keyword>
<dbReference type="GO" id="GO:0006811">
    <property type="term" value="P:monoatomic ion transport"/>
    <property type="evidence" value="ECO:0007669"/>
    <property type="project" value="UniProtKB-KW"/>
</dbReference>
<keyword evidence="4" id="KW-0813">Transport</keyword>
<feature type="transmembrane region" description="Helical" evidence="7">
    <location>
        <begin position="39"/>
        <end position="57"/>
    </location>
</feature>
<keyword evidence="5 7" id="KW-0472">Membrane</keyword>
<accession>A0A0H1BGX8</accession>